<evidence type="ECO:0000313" key="19">
    <source>
        <dbReference type="Proteomes" id="UP001652642"/>
    </source>
</evidence>
<dbReference type="GO" id="GO:0005741">
    <property type="term" value="C:mitochondrial outer membrane"/>
    <property type="evidence" value="ECO:0007669"/>
    <property type="project" value="UniProtKB-SubCell"/>
</dbReference>
<keyword evidence="13" id="KW-0472">Membrane</keyword>
<reference evidence="20" key="1">
    <citation type="submission" date="2025-08" db="UniProtKB">
        <authorList>
            <consortium name="RefSeq"/>
        </authorList>
    </citation>
    <scope>IDENTIFICATION</scope>
</reference>
<sequence>MPPCIAFSQLTSHRQNTATMLICGNPFGLRVAKSLPPESSRPTPAAKANVGIMVLGRMVQFAMDRLKKYLHLWQNFPANLMAAILKGMAQGAMAILEKTMRLFEGEGLGSDGSKMEQQYLKDHLEFLIVNNNERCTMEAIESFVEDNCSGHFRKYHSPTFGKAEMDKIYLEKEGISELCVMSPSIFLNWESNWEPSSEEDSMDLENIMSQRELYEEELGDCIHPQMSLGIDGCFGKNLPGDSSHQGDLENFEGDLWQSLESTPVSQERKDNQLFYEDLAMQEDYSLENPPDFLNDAEQVEMNTKDEAEDVLNSETSAMAQGSRSSLVMSLFYSPSEEETDDEDDSEDWWDELEESGCSRMSVEGCDSGMKNLQLKDDTLHEDENTCGSFFMNKDPFHPLCFSKTIQPRRPPTAAPPEPKNRQEITVSFYLSKLDPKPEESINPPKQLWPKKAPKVNHRSSAHKFCQPDSRKNEDLFTKETPPVSQEQNQVVKKVRFSPVVRVRPLVVWDYASRSARRGPWEEMARDRCRFRRRIGEVGDILEPCLGMEHRAKVWRRIHGVPDSFQEDDSTNTSLVPPSAAAKKLCLQDQR</sequence>
<dbReference type="PANTHER" id="PTHR16489">
    <property type="entry name" value="GH11727P"/>
    <property type="match status" value="1"/>
</dbReference>
<evidence type="ECO:0000256" key="15">
    <source>
        <dbReference type="ARBA" id="ARBA00042438"/>
    </source>
</evidence>
<organism evidence="19 20">
    <name type="scientific">Pogona vitticeps</name>
    <name type="common">central bearded dragon</name>
    <dbReference type="NCBI Taxonomy" id="103695"/>
    <lineage>
        <taxon>Eukaryota</taxon>
        <taxon>Metazoa</taxon>
        <taxon>Chordata</taxon>
        <taxon>Craniata</taxon>
        <taxon>Vertebrata</taxon>
        <taxon>Euteleostomi</taxon>
        <taxon>Lepidosauria</taxon>
        <taxon>Squamata</taxon>
        <taxon>Bifurcata</taxon>
        <taxon>Unidentata</taxon>
        <taxon>Episquamata</taxon>
        <taxon>Toxicofera</taxon>
        <taxon>Iguania</taxon>
        <taxon>Acrodonta</taxon>
        <taxon>Agamidae</taxon>
        <taxon>Amphibolurinae</taxon>
        <taxon>Pogona</taxon>
    </lineage>
</organism>
<evidence type="ECO:0000256" key="7">
    <source>
        <dbReference type="ARBA" id="ARBA00022787"/>
    </source>
</evidence>
<comment type="similarity">
    <text evidence="3">Belongs to the PPP1R15 family.</text>
</comment>
<evidence type="ECO:0000256" key="5">
    <source>
        <dbReference type="ARBA" id="ARBA00022703"/>
    </source>
</evidence>
<dbReference type="GO" id="GO:0006915">
    <property type="term" value="P:apoptotic process"/>
    <property type="evidence" value="ECO:0007669"/>
    <property type="project" value="UniProtKB-KW"/>
</dbReference>
<keyword evidence="19" id="KW-1185">Reference proteome</keyword>
<dbReference type="GeneID" id="110078485"/>
<evidence type="ECO:0000256" key="3">
    <source>
        <dbReference type="ARBA" id="ARBA00010161"/>
    </source>
</evidence>
<feature type="compositionally biased region" description="Basic and acidic residues" evidence="17">
    <location>
        <begin position="468"/>
        <end position="477"/>
    </location>
</feature>
<evidence type="ECO:0000259" key="18">
    <source>
        <dbReference type="Pfam" id="PF10488"/>
    </source>
</evidence>
<accession>A0A6J0TLI8</accession>
<dbReference type="GO" id="GO:0000164">
    <property type="term" value="C:protein phosphatase type 1 complex"/>
    <property type="evidence" value="ECO:0007669"/>
    <property type="project" value="TreeGrafter"/>
</dbReference>
<evidence type="ECO:0000256" key="4">
    <source>
        <dbReference type="ARBA" id="ARBA00022553"/>
    </source>
</evidence>
<keyword evidence="6" id="KW-0677">Repeat</keyword>
<dbReference type="InParanoid" id="A0A6J0TLI8"/>
<evidence type="ECO:0000256" key="9">
    <source>
        <dbReference type="ARBA" id="ARBA00022843"/>
    </source>
</evidence>
<keyword evidence="10" id="KW-0810">Translation regulation</keyword>
<evidence type="ECO:0000256" key="11">
    <source>
        <dbReference type="ARBA" id="ARBA00023016"/>
    </source>
</evidence>
<dbReference type="RefSeq" id="XP_020648378.2">
    <property type="nucleotide sequence ID" value="XM_020792719.2"/>
</dbReference>
<dbReference type="OrthoDB" id="5976067at2759"/>
<keyword evidence="5" id="KW-0053">Apoptosis</keyword>
<evidence type="ECO:0000256" key="16">
    <source>
        <dbReference type="ARBA" id="ARBA00047011"/>
    </source>
</evidence>
<dbReference type="KEGG" id="pvt:110078485"/>
<comment type="subcellular location">
    <subcellularLocation>
        <location evidence="1">Endoplasmic reticulum membrane</location>
        <topology evidence="1">Peripheral membrane protein</topology>
        <orientation evidence="1">Cytoplasmic side</orientation>
    </subcellularLocation>
    <subcellularLocation>
        <location evidence="2">Mitochondrion outer membrane</location>
        <topology evidence="2">Peripheral membrane protein</topology>
        <orientation evidence="2">Cytoplasmic side</orientation>
    </subcellularLocation>
</comment>
<dbReference type="GO" id="GO:0019888">
    <property type="term" value="F:protein phosphatase regulator activity"/>
    <property type="evidence" value="ECO:0007669"/>
    <property type="project" value="TreeGrafter"/>
</dbReference>
<evidence type="ECO:0000256" key="10">
    <source>
        <dbReference type="ARBA" id="ARBA00022845"/>
    </source>
</evidence>
<proteinExistence type="inferred from homology"/>
<dbReference type="GO" id="GO:0005789">
    <property type="term" value="C:endoplasmic reticulum membrane"/>
    <property type="evidence" value="ECO:0007669"/>
    <property type="project" value="UniProtKB-SubCell"/>
</dbReference>
<dbReference type="InterPro" id="IPR051254">
    <property type="entry name" value="PPP1R15"/>
</dbReference>
<keyword evidence="11" id="KW-0346">Stress response</keyword>
<gene>
    <name evidence="20" type="primary">PPP1R15A</name>
</gene>
<dbReference type="PANTHER" id="PTHR16489:SF14">
    <property type="entry name" value="PROTEIN PHOSPHATASE 1 REGULATORY SUBUNIT 15A"/>
    <property type="match status" value="1"/>
</dbReference>
<keyword evidence="4" id="KW-0597">Phosphoprotein</keyword>
<comment type="subunit">
    <text evidence="16">Interacts with PPP1CA. Interacts with EIF2S1. Interacts with PCNA. Interacts with LYN and KMT2A/MLL1. Interacts with PPP1R1A and SMARCB1. Interacts with SMAD7. Interacts with BAG1. Interacts with NOX4.</text>
</comment>
<evidence type="ECO:0000256" key="12">
    <source>
        <dbReference type="ARBA" id="ARBA00023128"/>
    </source>
</evidence>
<dbReference type="CTD" id="23645"/>
<dbReference type="InterPro" id="IPR019523">
    <property type="entry name" value="Prot_Pase1_reg-su15A/B_C"/>
</dbReference>
<protein>
    <recommendedName>
        <fullName evidence="14">Protein phosphatase 1 regulatory subunit 15A</fullName>
    </recommendedName>
    <alternativeName>
        <fullName evidence="15">Growth arrest and DNA damage-inducible protein GADD34</fullName>
    </alternativeName>
</protein>
<name>A0A6J0TLI8_9SAUR</name>
<dbReference type="GO" id="GO:0034976">
    <property type="term" value="P:response to endoplasmic reticulum stress"/>
    <property type="evidence" value="ECO:0007669"/>
    <property type="project" value="TreeGrafter"/>
</dbReference>
<evidence type="ECO:0000256" key="6">
    <source>
        <dbReference type="ARBA" id="ARBA00022737"/>
    </source>
</evidence>
<keyword evidence="7" id="KW-1000">Mitochondrion outer membrane</keyword>
<feature type="domain" description="Protein phosphatase 1 regulatory subunit 15A/B C-terminal" evidence="18">
    <location>
        <begin position="511"/>
        <end position="556"/>
    </location>
</feature>
<evidence type="ECO:0000256" key="13">
    <source>
        <dbReference type="ARBA" id="ARBA00023136"/>
    </source>
</evidence>
<keyword evidence="8" id="KW-0256">Endoplasmic reticulum</keyword>
<evidence type="ECO:0000256" key="17">
    <source>
        <dbReference type="SAM" id="MobiDB-lite"/>
    </source>
</evidence>
<evidence type="ECO:0000256" key="1">
    <source>
        <dbReference type="ARBA" id="ARBA00004397"/>
    </source>
</evidence>
<evidence type="ECO:0000256" key="8">
    <source>
        <dbReference type="ARBA" id="ARBA00022824"/>
    </source>
</evidence>
<evidence type="ECO:0000256" key="14">
    <source>
        <dbReference type="ARBA" id="ARBA00040008"/>
    </source>
</evidence>
<feature type="region of interest" description="Disordered" evidence="17">
    <location>
        <begin position="460"/>
        <end position="484"/>
    </location>
</feature>
<dbReference type="Proteomes" id="UP001652642">
    <property type="component" value="Chromosome 6"/>
</dbReference>
<evidence type="ECO:0000313" key="20">
    <source>
        <dbReference type="RefSeq" id="XP_020648378.2"/>
    </source>
</evidence>
<dbReference type="AlphaFoldDB" id="A0A6J0TLI8"/>
<keyword evidence="12" id="KW-0496">Mitochondrion</keyword>
<evidence type="ECO:0000256" key="2">
    <source>
        <dbReference type="ARBA" id="ARBA00004570"/>
    </source>
</evidence>
<dbReference type="GO" id="GO:0006417">
    <property type="term" value="P:regulation of translation"/>
    <property type="evidence" value="ECO:0007669"/>
    <property type="project" value="UniProtKB-KW"/>
</dbReference>
<dbReference type="Pfam" id="PF10488">
    <property type="entry name" value="PP1c_bdg"/>
    <property type="match status" value="1"/>
</dbReference>
<keyword evidence="9" id="KW-0832">Ubl conjugation</keyword>